<dbReference type="Proteomes" id="UP000030008">
    <property type="component" value="Unassembled WGS sequence"/>
</dbReference>
<name>A0A099IBB0_CLOIN</name>
<dbReference type="GO" id="GO:0016818">
    <property type="term" value="F:hydrolase activity, acting on acid anhydrides, in phosphorus-containing anhydrides"/>
    <property type="evidence" value="ECO:0007669"/>
    <property type="project" value="InterPro"/>
</dbReference>
<organism evidence="4 7">
    <name type="scientific">Clostridium innocuum</name>
    <dbReference type="NCBI Taxonomy" id="1522"/>
    <lineage>
        <taxon>Bacteria</taxon>
        <taxon>Bacillati</taxon>
        <taxon>Bacillota</taxon>
        <taxon>Clostridia</taxon>
        <taxon>Eubacteriales</taxon>
        <taxon>Clostridiaceae</taxon>
        <taxon>Clostridium</taxon>
    </lineage>
</organism>
<evidence type="ECO:0000256" key="1">
    <source>
        <dbReference type="ARBA" id="ARBA00022723"/>
    </source>
</evidence>
<dbReference type="EMBL" id="JQIF01000016">
    <property type="protein sequence ID" value="KGJ54472.1"/>
    <property type="molecule type" value="Genomic_DNA"/>
</dbReference>
<gene>
    <name evidence="4" type="ORF">CIAN88_03805</name>
    <name evidence="6" type="ORF">GT664_09150</name>
    <name evidence="5" type="ORF">MKC95_12920</name>
</gene>
<dbReference type="GO" id="GO:0008270">
    <property type="term" value="F:zinc ion binding"/>
    <property type="evidence" value="ECO:0007669"/>
    <property type="project" value="InterPro"/>
</dbReference>
<reference evidence="4 7" key="1">
    <citation type="submission" date="2014-08" db="EMBL/GenBank/DDBJ databases">
        <title>Clostridium innocuum, an unnegligible vancomycin-resistant pathogen causing extra-intestinal infections.</title>
        <authorList>
            <person name="Feng Y."/>
            <person name="Chiu C.-H."/>
        </authorList>
    </citation>
    <scope>NUCLEOTIDE SEQUENCE [LARGE SCALE GENOMIC DNA]</scope>
    <source>
        <strain evidence="4 7">AN88</strain>
    </source>
</reference>
<proteinExistence type="predicted"/>
<evidence type="ECO:0000313" key="4">
    <source>
        <dbReference type="EMBL" id="KGJ54472.1"/>
    </source>
</evidence>
<evidence type="ECO:0000259" key="3">
    <source>
        <dbReference type="Pfam" id="PF08797"/>
    </source>
</evidence>
<evidence type="ECO:0000313" key="6">
    <source>
        <dbReference type="EMBL" id="MZH55921.1"/>
    </source>
</evidence>
<evidence type="ECO:0000256" key="2">
    <source>
        <dbReference type="ARBA" id="ARBA00022801"/>
    </source>
</evidence>
<protein>
    <submittedName>
        <fullName evidence="5">HIRAN domain-containing protein</fullName>
    </submittedName>
</protein>
<keyword evidence="2" id="KW-0378">Hydrolase</keyword>
<dbReference type="EMBL" id="WWTN01000012">
    <property type="protein sequence ID" value="MZH55921.1"/>
    <property type="molecule type" value="Genomic_DNA"/>
</dbReference>
<dbReference type="GO" id="GO:0003676">
    <property type="term" value="F:nucleic acid binding"/>
    <property type="evidence" value="ECO:0007669"/>
    <property type="project" value="InterPro"/>
</dbReference>
<accession>A0A099IBB0</accession>
<dbReference type="Gene3D" id="3.30.70.2330">
    <property type="match status" value="1"/>
</dbReference>
<dbReference type="EMBL" id="JAKTMA010000022">
    <property type="protein sequence ID" value="MCR0233671.1"/>
    <property type="molecule type" value="Genomic_DNA"/>
</dbReference>
<evidence type="ECO:0000313" key="5">
    <source>
        <dbReference type="EMBL" id="MCR0233671.1"/>
    </source>
</evidence>
<dbReference type="AlphaFoldDB" id="A0A099IBB0"/>
<dbReference type="Pfam" id="PF08797">
    <property type="entry name" value="HIRAN"/>
    <property type="match status" value="1"/>
</dbReference>
<sequence length="111" mass="12640">MTYITIVGLRYYFGNEVFRVGQRLLIEKDIDNEEDDEAIRVISDAGVTFGYVANSVRTVARGCKSAGRIYDWFEKQTEIRIMFILSDVVIASVELPAVMSIMNKDTEDLSF</sequence>
<dbReference type="RefSeq" id="WP_008818395.1">
    <property type="nucleotide sequence ID" value="NZ_AP025565.1"/>
</dbReference>
<reference evidence="6" key="2">
    <citation type="journal article" date="2019" name="Nat. Med.">
        <title>A library of human gut bacterial isolates paired with longitudinal multiomics data enables mechanistic microbiome research.</title>
        <authorList>
            <person name="Poyet M."/>
            <person name="Groussin M."/>
            <person name="Gibbons S.M."/>
            <person name="Avila-Pacheco J."/>
            <person name="Jiang X."/>
            <person name="Kearney S.M."/>
            <person name="Perrotta A.R."/>
            <person name="Berdy B."/>
            <person name="Zhao S."/>
            <person name="Lieberman T.D."/>
            <person name="Swanson P.K."/>
            <person name="Smith M."/>
            <person name="Roesemann S."/>
            <person name="Alexander J.E."/>
            <person name="Rich S.A."/>
            <person name="Livny J."/>
            <person name="Vlamakis H."/>
            <person name="Clish C."/>
            <person name="Bullock K."/>
            <person name="Deik A."/>
            <person name="Scott J."/>
            <person name="Pierce K.A."/>
            <person name="Xavier R.J."/>
            <person name="Alm E.J."/>
        </authorList>
    </citation>
    <scope>NUCLEOTIDE SEQUENCE</scope>
    <source>
        <strain evidence="6">BIOML-A12</strain>
    </source>
</reference>
<reference evidence="5" key="3">
    <citation type="journal article" date="2022" name="Clin. Infect. Dis.">
        <title>Association between Clostridium innocuum and antibiotic-associated diarrhea in adults and children: A cross-sectional study and comparative genomics analysis.</title>
        <authorList>
            <person name="Cherny K.E."/>
            <person name="Muscat E.B."/>
            <person name="Balaji A."/>
            <person name="Mukherjee J."/>
            <person name="Ozer E.A."/>
            <person name="Angarone M.P."/>
            <person name="Hauser A.R."/>
            <person name="Sichel J.S."/>
            <person name="Amponsah E."/>
            <person name="Kociolek L.K."/>
        </authorList>
    </citation>
    <scope>NUCLEOTIDE SEQUENCE</scope>
    <source>
        <strain evidence="5">NU1-AC-029v</strain>
    </source>
</reference>
<keyword evidence="1" id="KW-0479">Metal-binding</keyword>
<dbReference type="Proteomes" id="UP000604383">
    <property type="component" value="Unassembled WGS sequence"/>
</dbReference>
<evidence type="ECO:0000313" key="7">
    <source>
        <dbReference type="Proteomes" id="UP000030008"/>
    </source>
</evidence>
<dbReference type="InterPro" id="IPR014905">
    <property type="entry name" value="HIRAN"/>
</dbReference>
<comment type="caution">
    <text evidence="4">The sequence shown here is derived from an EMBL/GenBank/DDBJ whole genome shotgun (WGS) entry which is preliminary data.</text>
</comment>
<dbReference type="Proteomes" id="UP001203972">
    <property type="component" value="Unassembled WGS sequence"/>
</dbReference>
<feature type="domain" description="HIRAN" evidence="3">
    <location>
        <begin position="2"/>
        <end position="55"/>
    </location>
</feature>